<dbReference type="Gene3D" id="3.40.50.720">
    <property type="entry name" value="NAD(P)-binding Rossmann-like Domain"/>
    <property type="match status" value="1"/>
</dbReference>
<dbReference type="GO" id="GO:0005777">
    <property type="term" value="C:peroxisome"/>
    <property type="evidence" value="ECO:0007669"/>
    <property type="project" value="TreeGrafter"/>
</dbReference>
<accession>A0A9J6GER5</accession>
<name>A0A9J6GER5_HAELO</name>
<dbReference type="PANTHER" id="PTHR11011">
    <property type="entry name" value="MALE STERILITY PROTEIN 2-RELATED"/>
    <property type="match status" value="1"/>
</dbReference>
<dbReference type="PANTHER" id="PTHR11011:SF116">
    <property type="entry name" value="FATTY ACYL-COA REDUCTASE CG5065-RELATED"/>
    <property type="match status" value="1"/>
</dbReference>
<dbReference type="AlphaFoldDB" id="A0A9J6GER5"/>
<organism evidence="1 2">
    <name type="scientific">Haemaphysalis longicornis</name>
    <name type="common">Bush tick</name>
    <dbReference type="NCBI Taxonomy" id="44386"/>
    <lineage>
        <taxon>Eukaryota</taxon>
        <taxon>Metazoa</taxon>
        <taxon>Ecdysozoa</taxon>
        <taxon>Arthropoda</taxon>
        <taxon>Chelicerata</taxon>
        <taxon>Arachnida</taxon>
        <taxon>Acari</taxon>
        <taxon>Parasitiformes</taxon>
        <taxon>Ixodida</taxon>
        <taxon>Ixodoidea</taxon>
        <taxon>Ixodidae</taxon>
        <taxon>Haemaphysalinae</taxon>
        <taxon>Haemaphysalis</taxon>
    </lineage>
</organism>
<dbReference type="Proteomes" id="UP000821853">
    <property type="component" value="Chromosome 4"/>
</dbReference>
<dbReference type="VEuPathDB" id="VectorBase:HLOH_050050"/>
<dbReference type="GO" id="GO:0035336">
    <property type="term" value="P:long-chain fatty-acyl-CoA metabolic process"/>
    <property type="evidence" value="ECO:0007669"/>
    <property type="project" value="TreeGrafter"/>
</dbReference>
<dbReference type="EMBL" id="JABSTR010000006">
    <property type="protein sequence ID" value="KAH9372976.1"/>
    <property type="molecule type" value="Genomic_DNA"/>
</dbReference>
<dbReference type="GO" id="GO:0080019">
    <property type="term" value="F:alcohol-forming very long-chain fatty acyl-CoA reductase activity"/>
    <property type="evidence" value="ECO:0007669"/>
    <property type="project" value="InterPro"/>
</dbReference>
<gene>
    <name evidence="1" type="ORF">HPB48_019799</name>
</gene>
<protein>
    <recommendedName>
        <fullName evidence="3">Fatty acyl-CoA reductase</fullName>
    </recommendedName>
</protein>
<reference evidence="1 2" key="1">
    <citation type="journal article" date="2020" name="Cell">
        <title>Large-Scale Comparative Analyses of Tick Genomes Elucidate Their Genetic Diversity and Vector Capacities.</title>
        <authorList>
            <consortium name="Tick Genome and Microbiome Consortium (TIGMIC)"/>
            <person name="Jia N."/>
            <person name="Wang J."/>
            <person name="Shi W."/>
            <person name="Du L."/>
            <person name="Sun Y."/>
            <person name="Zhan W."/>
            <person name="Jiang J.F."/>
            <person name="Wang Q."/>
            <person name="Zhang B."/>
            <person name="Ji P."/>
            <person name="Bell-Sakyi L."/>
            <person name="Cui X.M."/>
            <person name="Yuan T.T."/>
            <person name="Jiang B.G."/>
            <person name="Yang W.F."/>
            <person name="Lam T.T."/>
            <person name="Chang Q.C."/>
            <person name="Ding S.J."/>
            <person name="Wang X.J."/>
            <person name="Zhu J.G."/>
            <person name="Ruan X.D."/>
            <person name="Zhao L."/>
            <person name="Wei J.T."/>
            <person name="Ye R.Z."/>
            <person name="Que T.C."/>
            <person name="Du C.H."/>
            <person name="Zhou Y.H."/>
            <person name="Cheng J.X."/>
            <person name="Dai P.F."/>
            <person name="Guo W.B."/>
            <person name="Han X.H."/>
            <person name="Huang E.J."/>
            <person name="Li L.F."/>
            <person name="Wei W."/>
            <person name="Gao Y.C."/>
            <person name="Liu J.Z."/>
            <person name="Shao H.Z."/>
            <person name="Wang X."/>
            <person name="Wang C.C."/>
            <person name="Yang T.C."/>
            <person name="Huo Q.B."/>
            <person name="Li W."/>
            <person name="Chen H.Y."/>
            <person name="Chen S.E."/>
            <person name="Zhou L.G."/>
            <person name="Ni X.B."/>
            <person name="Tian J.H."/>
            <person name="Sheng Y."/>
            <person name="Liu T."/>
            <person name="Pan Y.S."/>
            <person name="Xia L.Y."/>
            <person name="Li J."/>
            <person name="Zhao F."/>
            <person name="Cao W.C."/>
        </authorList>
    </citation>
    <scope>NUCLEOTIDE SEQUENCE [LARGE SCALE GENOMIC DNA]</scope>
    <source>
        <strain evidence="1">HaeL-2018</strain>
    </source>
</reference>
<dbReference type="InterPro" id="IPR026055">
    <property type="entry name" value="FAR"/>
</dbReference>
<keyword evidence="2" id="KW-1185">Reference proteome</keyword>
<dbReference type="OrthoDB" id="429813at2759"/>
<evidence type="ECO:0000313" key="1">
    <source>
        <dbReference type="EMBL" id="KAH9372976.1"/>
    </source>
</evidence>
<sequence length="112" mass="12714">MVGDTEKAADFVPVDVVINTMILVAWHTAVQRPDTVPVYHVASGTLRRLTWGDIERIAYGLLLWHPMPNPVRHPGGGFKKSRLLNSLSMFFEHRCPALIFDAYLWMSGRKPK</sequence>
<evidence type="ECO:0008006" key="3">
    <source>
        <dbReference type="Google" id="ProtNLM"/>
    </source>
</evidence>
<comment type="caution">
    <text evidence="1">The sequence shown here is derived from an EMBL/GenBank/DDBJ whole genome shotgun (WGS) entry which is preliminary data.</text>
</comment>
<proteinExistence type="predicted"/>
<evidence type="ECO:0000313" key="2">
    <source>
        <dbReference type="Proteomes" id="UP000821853"/>
    </source>
</evidence>